<dbReference type="Proteomes" id="UP001152795">
    <property type="component" value="Unassembled WGS sequence"/>
</dbReference>
<proteinExistence type="inferred from homology"/>
<organism evidence="2 3">
    <name type="scientific">Paramuricea clavata</name>
    <name type="common">Red gorgonian</name>
    <name type="synonym">Violescent sea-whip</name>
    <dbReference type="NCBI Taxonomy" id="317549"/>
    <lineage>
        <taxon>Eukaryota</taxon>
        <taxon>Metazoa</taxon>
        <taxon>Cnidaria</taxon>
        <taxon>Anthozoa</taxon>
        <taxon>Octocorallia</taxon>
        <taxon>Malacalcyonacea</taxon>
        <taxon>Plexauridae</taxon>
        <taxon>Paramuricea</taxon>
    </lineage>
</organism>
<name>A0A7D9HBU4_PARCT</name>
<dbReference type="Pfam" id="PF00167">
    <property type="entry name" value="FGF"/>
    <property type="match status" value="1"/>
</dbReference>
<dbReference type="CDD" id="cd00058">
    <property type="entry name" value="beta-trefoil_FGF"/>
    <property type="match status" value="1"/>
</dbReference>
<dbReference type="AlphaFoldDB" id="A0A7D9HBU4"/>
<dbReference type="SMART" id="SM00442">
    <property type="entry name" value="FGF"/>
    <property type="match status" value="1"/>
</dbReference>
<dbReference type="EMBL" id="CACRXK020000322">
    <property type="protein sequence ID" value="CAB3980769.1"/>
    <property type="molecule type" value="Genomic_DNA"/>
</dbReference>
<protein>
    <submittedName>
        <fullName evidence="2">Fibroblast growth factor 10</fullName>
    </submittedName>
</protein>
<accession>A0A7D9HBU4</accession>
<dbReference type="InterPro" id="IPR008996">
    <property type="entry name" value="IL1/FGF"/>
</dbReference>
<comment type="caution">
    <text evidence="2">The sequence shown here is derived from an EMBL/GenBank/DDBJ whole genome shotgun (WGS) entry which is preliminary data.</text>
</comment>
<dbReference type="InterPro" id="IPR056378">
    <property type="entry name" value="Let-756-like_FGF"/>
</dbReference>
<dbReference type="PANTHER" id="PTHR11486">
    <property type="entry name" value="FIBROBLAST GROWTH FACTOR"/>
    <property type="match status" value="1"/>
</dbReference>
<dbReference type="GO" id="GO:0008083">
    <property type="term" value="F:growth factor activity"/>
    <property type="evidence" value="ECO:0007669"/>
    <property type="project" value="InterPro"/>
</dbReference>
<sequence length="241" mass="27215">MWLSKSIALRIEIEVLHIFVFLAYAIIVAEPTKLFENSDSSSAKSTDTGEPTSTKLKHIKSKSWEELRQQLLENNLSSDTFQKRTLGSLGERLIQRSRRSVLTLKPTNSRKAQLLSCKLLNYNLAIMDNGNVLGLKNQSSPYVLLDLERYDGSLATIQHPTSKRYIGMDSNGTVYSTTTFGDEVLFNYLTGNYPYIQFSSYKYKHNGKDMLIGLRADGQTKKGRKVSVTHKSSQFLMVATI</sequence>
<reference evidence="2" key="1">
    <citation type="submission" date="2020-04" db="EMBL/GenBank/DDBJ databases">
        <authorList>
            <person name="Alioto T."/>
            <person name="Alioto T."/>
            <person name="Gomez Garrido J."/>
        </authorList>
    </citation>
    <scope>NUCLEOTIDE SEQUENCE</scope>
    <source>
        <strain evidence="2">A484AB</strain>
    </source>
</reference>
<comment type="similarity">
    <text evidence="1">Belongs to the heparin-binding growth factors family.</text>
</comment>
<evidence type="ECO:0000256" key="1">
    <source>
        <dbReference type="ARBA" id="ARBA00007936"/>
    </source>
</evidence>
<keyword evidence="3" id="KW-1185">Reference proteome</keyword>
<gene>
    <name evidence="2" type="ORF">PACLA_8A069754</name>
</gene>
<dbReference type="OrthoDB" id="5987799at2759"/>
<dbReference type="InterPro" id="IPR002209">
    <property type="entry name" value="Fibroblast_GF_fam"/>
</dbReference>
<evidence type="ECO:0000313" key="2">
    <source>
        <dbReference type="EMBL" id="CAB3980769.1"/>
    </source>
</evidence>
<dbReference type="Gene3D" id="2.80.10.50">
    <property type="match status" value="1"/>
</dbReference>
<evidence type="ECO:0000313" key="3">
    <source>
        <dbReference type="Proteomes" id="UP001152795"/>
    </source>
</evidence>
<dbReference type="SUPFAM" id="SSF50353">
    <property type="entry name" value="Cytokine"/>
    <property type="match status" value="1"/>
</dbReference>